<dbReference type="Pfam" id="PF02572">
    <property type="entry name" value="CobA_CobO_BtuR"/>
    <property type="match status" value="1"/>
</dbReference>
<dbReference type="PANTHER" id="PTHR46638">
    <property type="entry name" value="CORRINOID ADENOSYLTRANSFERASE"/>
    <property type="match status" value="1"/>
</dbReference>
<proteinExistence type="predicted"/>
<evidence type="ECO:0000313" key="1">
    <source>
        <dbReference type="EMBL" id="MPN57836.1"/>
    </source>
</evidence>
<dbReference type="GO" id="GO:0008817">
    <property type="term" value="F:corrinoid adenosyltransferase activity"/>
    <property type="evidence" value="ECO:0007669"/>
    <property type="project" value="InterPro"/>
</dbReference>
<reference evidence="1" key="1">
    <citation type="submission" date="2019-08" db="EMBL/GenBank/DDBJ databases">
        <authorList>
            <person name="Kucharzyk K."/>
            <person name="Murdoch R.W."/>
            <person name="Higgins S."/>
            <person name="Loffler F."/>
        </authorList>
    </citation>
    <scope>NUCLEOTIDE SEQUENCE</scope>
</reference>
<name>A0A645J320_9ZZZZ</name>
<dbReference type="Gene3D" id="3.40.50.300">
    <property type="entry name" value="P-loop containing nucleotide triphosphate hydrolases"/>
    <property type="match status" value="1"/>
</dbReference>
<gene>
    <name evidence="1" type="ORF">SDC9_205530</name>
</gene>
<dbReference type="EMBL" id="VSSQ01129876">
    <property type="protein sequence ID" value="MPN57836.1"/>
    <property type="molecule type" value="Genomic_DNA"/>
</dbReference>
<protein>
    <recommendedName>
        <fullName evidence="2">Cob(I)yrinic acid a,c-diamide adenosyltransferase</fullName>
    </recommendedName>
</protein>
<dbReference type="SUPFAM" id="SSF52540">
    <property type="entry name" value="P-loop containing nucleoside triphosphate hydrolases"/>
    <property type="match status" value="1"/>
</dbReference>
<organism evidence="1">
    <name type="scientific">bioreactor metagenome</name>
    <dbReference type="NCBI Taxonomy" id="1076179"/>
    <lineage>
        <taxon>unclassified sequences</taxon>
        <taxon>metagenomes</taxon>
        <taxon>ecological metagenomes</taxon>
    </lineage>
</organism>
<dbReference type="GO" id="GO:0005524">
    <property type="term" value="F:ATP binding"/>
    <property type="evidence" value="ECO:0007669"/>
    <property type="project" value="InterPro"/>
</dbReference>
<dbReference type="GO" id="GO:0009236">
    <property type="term" value="P:cobalamin biosynthetic process"/>
    <property type="evidence" value="ECO:0007669"/>
    <property type="project" value="InterPro"/>
</dbReference>
<sequence>MDEINDIFFSKIDFSNEVALSDVLETLKNRPKDLDIILTGRGAPKELIDYADIVTDMKCVKHCYDSGTPGKKGIEF</sequence>
<dbReference type="InterPro" id="IPR003724">
    <property type="entry name" value="CblAdoTrfase_CobA"/>
</dbReference>
<comment type="caution">
    <text evidence="1">The sequence shown here is derived from an EMBL/GenBank/DDBJ whole genome shotgun (WGS) entry which is preliminary data.</text>
</comment>
<dbReference type="PANTHER" id="PTHR46638:SF1">
    <property type="entry name" value="CORRINOID ADENOSYLTRANSFERASE"/>
    <property type="match status" value="1"/>
</dbReference>
<dbReference type="AlphaFoldDB" id="A0A645J320"/>
<dbReference type="InterPro" id="IPR027417">
    <property type="entry name" value="P-loop_NTPase"/>
</dbReference>
<evidence type="ECO:0008006" key="2">
    <source>
        <dbReference type="Google" id="ProtNLM"/>
    </source>
</evidence>
<accession>A0A645J320</accession>